<dbReference type="KEGG" id="vg:63642513"/>
<feature type="region of interest" description="Disordered" evidence="1">
    <location>
        <begin position="114"/>
        <end position="147"/>
    </location>
</feature>
<evidence type="ECO:0000313" key="2">
    <source>
        <dbReference type="EMBL" id="QMP19222.1"/>
    </source>
</evidence>
<dbReference type="Proteomes" id="UP000514744">
    <property type="component" value="Segment"/>
</dbReference>
<evidence type="ECO:0000313" key="3">
    <source>
        <dbReference type="Proteomes" id="UP000514744"/>
    </source>
</evidence>
<dbReference type="Pfam" id="PF13384">
    <property type="entry name" value="HTH_23"/>
    <property type="match status" value="1"/>
</dbReference>
<proteinExistence type="predicted"/>
<protein>
    <recommendedName>
        <fullName evidence="4">Mor transcription activator domain-containing protein</fullName>
    </recommendedName>
</protein>
<evidence type="ECO:0000256" key="1">
    <source>
        <dbReference type="SAM" id="MobiDB-lite"/>
    </source>
</evidence>
<dbReference type="EMBL" id="MT613935">
    <property type="protein sequence ID" value="QMP19222.1"/>
    <property type="molecule type" value="Genomic_DNA"/>
</dbReference>
<feature type="compositionally biased region" description="Polar residues" evidence="1">
    <location>
        <begin position="123"/>
        <end position="141"/>
    </location>
</feature>
<evidence type="ECO:0008006" key="4">
    <source>
        <dbReference type="Google" id="ProtNLM"/>
    </source>
</evidence>
<dbReference type="GeneID" id="63642513"/>
<name>A0A7D7IUH2_9CAUD</name>
<organism evidence="2 3">
    <name type="scientific">Pseudomonas phage Persinger</name>
    <dbReference type="NCBI Taxonomy" id="2749430"/>
    <lineage>
        <taxon>Viruses</taxon>
        <taxon>Duplodnaviria</taxon>
        <taxon>Heunggongvirae</taxon>
        <taxon>Uroviricota</taxon>
        <taxon>Caudoviricetes</taxon>
        <taxon>Harrisonburgvirus</taxon>
        <taxon>Harrisonburgvirus persinger</taxon>
    </lineage>
</organism>
<sequence length="147" mass="16542">MIGQLPRCYAGVDGAKSYGRDGKTSKRGVRVIMYVPKRLKPDDSLVRILGWHDAKRLVDAFGGEILQPASCAEIYRRFRDQSAIRMAREGMKPDAIAELLGVSDRHVRNLLREIPQEDAKAANDNNPPSSLQRSATMQPITRKQVRR</sequence>
<dbReference type="RefSeq" id="YP_010038041.1">
    <property type="nucleotide sequence ID" value="NC_054149.1"/>
</dbReference>
<keyword evidence="3" id="KW-1185">Reference proteome</keyword>
<reference evidence="2 3" key="1">
    <citation type="submission" date="2020-06" db="EMBL/GenBank/DDBJ databases">
        <authorList>
            <person name="Persinger R.D."/>
            <person name="Temple L."/>
        </authorList>
    </citation>
    <scope>NUCLEOTIDE SEQUENCE [LARGE SCALE GENOMIC DNA]</scope>
</reference>
<accession>A0A7D7IUH2</accession>